<gene>
    <name evidence="3" type="ORF">Pmgp_00349</name>
</gene>
<feature type="domain" description="HD-GYP" evidence="2">
    <location>
        <begin position="1"/>
        <end position="196"/>
    </location>
</feature>
<dbReference type="InterPro" id="IPR037522">
    <property type="entry name" value="HD_GYP_dom"/>
</dbReference>
<dbReference type="PROSITE" id="PS51831">
    <property type="entry name" value="HD"/>
    <property type="match status" value="1"/>
</dbReference>
<organism evidence="3 4">
    <name type="scientific">Pelotomaculum propionicicum</name>
    <dbReference type="NCBI Taxonomy" id="258475"/>
    <lineage>
        <taxon>Bacteria</taxon>
        <taxon>Bacillati</taxon>
        <taxon>Bacillota</taxon>
        <taxon>Clostridia</taxon>
        <taxon>Eubacteriales</taxon>
        <taxon>Desulfotomaculaceae</taxon>
        <taxon>Pelotomaculum</taxon>
    </lineage>
</organism>
<protein>
    <submittedName>
        <fullName evidence="3">3'3'-cGAMP-specific phosphodiesterase 2</fullName>
        <ecNumber evidence="3">3.1.4.-</ecNumber>
    </submittedName>
</protein>
<dbReference type="Gene3D" id="1.10.3210.10">
    <property type="entry name" value="Hypothetical protein af1432"/>
    <property type="match status" value="1"/>
</dbReference>
<evidence type="ECO:0000259" key="1">
    <source>
        <dbReference type="PROSITE" id="PS51831"/>
    </source>
</evidence>
<dbReference type="SUPFAM" id="SSF109604">
    <property type="entry name" value="HD-domain/PDEase-like"/>
    <property type="match status" value="1"/>
</dbReference>
<reference evidence="3 4" key="1">
    <citation type="journal article" date="2018" name="Environ. Microbiol.">
        <title>Novel energy conservation strategies and behaviour of Pelotomaculum schinkii driving syntrophic propionate catabolism.</title>
        <authorList>
            <person name="Hidalgo-Ahumada C.A.P."/>
            <person name="Nobu M.K."/>
            <person name="Narihiro T."/>
            <person name="Tamaki H."/>
            <person name="Liu W.T."/>
            <person name="Kamagata Y."/>
            <person name="Stams A.J.M."/>
            <person name="Imachi H."/>
            <person name="Sousa D.Z."/>
        </authorList>
    </citation>
    <scope>NUCLEOTIDE SEQUENCE [LARGE SCALE GENOMIC DNA]</scope>
    <source>
        <strain evidence="3 4">MGP</strain>
    </source>
</reference>
<comment type="caution">
    <text evidence="3">The sequence shown here is derived from an EMBL/GenBank/DDBJ whole genome shotgun (WGS) entry which is preliminary data.</text>
</comment>
<dbReference type="EMBL" id="QFFZ01000002">
    <property type="protein sequence ID" value="TEB13455.1"/>
    <property type="molecule type" value="Genomic_DNA"/>
</dbReference>
<dbReference type="GO" id="GO:0016787">
    <property type="term" value="F:hydrolase activity"/>
    <property type="evidence" value="ECO:0007669"/>
    <property type="project" value="UniProtKB-KW"/>
</dbReference>
<name>A0A4Y7RWT2_9FIRM</name>
<dbReference type="SMART" id="SM00471">
    <property type="entry name" value="HDc"/>
    <property type="match status" value="1"/>
</dbReference>
<keyword evidence="4" id="KW-1185">Reference proteome</keyword>
<evidence type="ECO:0000313" key="4">
    <source>
        <dbReference type="Proteomes" id="UP000297597"/>
    </source>
</evidence>
<proteinExistence type="predicted"/>
<evidence type="ECO:0000313" key="3">
    <source>
        <dbReference type="EMBL" id="TEB13455.1"/>
    </source>
</evidence>
<dbReference type="InterPro" id="IPR006674">
    <property type="entry name" value="HD_domain"/>
</dbReference>
<dbReference type="PANTHER" id="PTHR43155:SF2">
    <property type="entry name" value="CYCLIC DI-GMP PHOSPHODIESTERASE PA4108"/>
    <property type="match status" value="1"/>
</dbReference>
<feature type="domain" description="HD" evidence="1">
    <location>
        <begin position="22"/>
        <end position="145"/>
    </location>
</feature>
<dbReference type="EC" id="3.1.4.-" evidence="3"/>
<dbReference type="NCBIfam" id="TIGR00277">
    <property type="entry name" value="HDIG"/>
    <property type="match status" value="1"/>
</dbReference>
<dbReference type="PROSITE" id="PS51832">
    <property type="entry name" value="HD_GYP"/>
    <property type="match status" value="1"/>
</dbReference>
<dbReference type="CDD" id="cd00077">
    <property type="entry name" value="HDc"/>
    <property type="match status" value="1"/>
</dbReference>
<dbReference type="Proteomes" id="UP000297597">
    <property type="component" value="Unassembled WGS sequence"/>
</dbReference>
<dbReference type="Pfam" id="PF13487">
    <property type="entry name" value="HD_5"/>
    <property type="match status" value="1"/>
</dbReference>
<sequence>MELLLEELSVLVKNIADYSYEIYQHSLNVAIIAASFAYYLNLPEEEIFLFLIKNAGLLHDIGKTKIDIKILNKSEKLIEEEWKIVKKHPVLGVEILTPYPWARSFLSLINYHHERWDGNGYYGVPGNKIPLGAKLLALADAYEAMSSDRPYQESKNLEQSLKELESCSGSQFEPFLVGKFIQLSDKIINQLGKDGVFKIGVHQFK</sequence>
<keyword evidence="3" id="KW-0378">Hydrolase</keyword>
<dbReference type="InterPro" id="IPR003607">
    <property type="entry name" value="HD/PDEase_dom"/>
</dbReference>
<dbReference type="InterPro" id="IPR006675">
    <property type="entry name" value="HDIG_dom"/>
</dbReference>
<accession>A0A4Y7RWT2</accession>
<dbReference type="OrthoDB" id="9798833at2"/>
<dbReference type="PANTHER" id="PTHR43155">
    <property type="entry name" value="CYCLIC DI-GMP PHOSPHODIESTERASE PA4108-RELATED"/>
    <property type="match status" value="1"/>
</dbReference>
<evidence type="ECO:0000259" key="2">
    <source>
        <dbReference type="PROSITE" id="PS51832"/>
    </source>
</evidence>
<dbReference type="AlphaFoldDB" id="A0A4Y7RWT2"/>